<evidence type="ECO:0000313" key="4">
    <source>
        <dbReference type="Proteomes" id="UP000245946"/>
    </source>
</evidence>
<evidence type="ECO:0000256" key="2">
    <source>
        <dbReference type="SAM" id="SignalP"/>
    </source>
</evidence>
<name>A0A316ZAJ2_9BASI</name>
<feature type="region of interest" description="Disordered" evidence="1">
    <location>
        <begin position="113"/>
        <end position="136"/>
    </location>
</feature>
<keyword evidence="2" id="KW-0732">Signal</keyword>
<feature type="signal peptide" evidence="2">
    <location>
        <begin position="1"/>
        <end position="18"/>
    </location>
</feature>
<feature type="chain" id="PRO_5016437348" evidence="2">
    <location>
        <begin position="19"/>
        <end position="162"/>
    </location>
</feature>
<reference evidence="3 4" key="1">
    <citation type="journal article" date="2018" name="Mol. Biol. Evol.">
        <title>Broad Genomic Sampling Reveals a Smut Pathogenic Ancestry of the Fungal Clade Ustilaginomycotina.</title>
        <authorList>
            <person name="Kijpornyongpan T."/>
            <person name="Mondo S.J."/>
            <person name="Barry K."/>
            <person name="Sandor L."/>
            <person name="Lee J."/>
            <person name="Lipzen A."/>
            <person name="Pangilinan J."/>
            <person name="LaButti K."/>
            <person name="Hainaut M."/>
            <person name="Henrissat B."/>
            <person name="Grigoriev I.V."/>
            <person name="Spatafora J.W."/>
            <person name="Aime M.C."/>
        </authorList>
    </citation>
    <scope>NUCLEOTIDE SEQUENCE [LARGE SCALE GENOMIC DNA]</scope>
    <source>
        <strain evidence="3 4">MCA 4186</strain>
    </source>
</reference>
<dbReference type="AlphaFoldDB" id="A0A316ZAJ2"/>
<organism evidence="3 4">
    <name type="scientific">Tilletiopsis washingtonensis</name>
    <dbReference type="NCBI Taxonomy" id="58919"/>
    <lineage>
        <taxon>Eukaryota</taxon>
        <taxon>Fungi</taxon>
        <taxon>Dikarya</taxon>
        <taxon>Basidiomycota</taxon>
        <taxon>Ustilaginomycotina</taxon>
        <taxon>Exobasidiomycetes</taxon>
        <taxon>Entylomatales</taxon>
        <taxon>Entylomatales incertae sedis</taxon>
        <taxon>Tilletiopsis</taxon>
    </lineage>
</organism>
<evidence type="ECO:0000313" key="3">
    <source>
        <dbReference type="EMBL" id="PWN98038.1"/>
    </source>
</evidence>
<dbReference type="EMBL" id="KZ819293">
    <property type="protein sequence ID" value="PWN98038.1"/>
    <property type="molecule type" value="Genomic_DNA"/>
</dbReference>
<dbReference type="RefSeq" id="XP_025598317.1">
    <property type="nucleotide sequence ID" value="XM_025742508.1"/>
</dbReference>
<sequence>MKFSLALLAAALVGSAVALDAQPTAAPVAKRQQAGVPDASQIAQLLSGQDIQQIIAQASSALQNPAIASYLGANPGLVSSVIAAQSPALVSAVGSASAQAIISQATAALGSAAQNASSTPSQTSTGTAPAATTRRPDGAMGLSANIAGAALAAGAVLAVVGL</sequence>
<proteinExistence type="predicted"/>
<dbReference type="Proteomes" id="UP000245946">
    <property type="component" value="Unassembled WGS sequence"/>
</dbReference>
<feature type="compositionally biased region" description="Low complexity" evidence="1">
    <location>
        <begin position="116"/>
        <end position="133"/>
    </location>
</feature>
<accession>A0A316ZAJ2</accession>
<keyword evidence="4" id="KW-1185">Reference proteome</keyword>
<dbReference type="GeneID" id="37270052"/>
<evidence type="ECO:0000256" key="1">
    <source>
        <dbReference type="SAM" id="MobiDB-lite"/>
    </source>
</evidence>
<protein>
    <submittedName>
        <fullName evidence="3">Uncharacterized protein</fullName>
    </submittedName>
</protein>
<gene>
    <name evidence="3" type="ORF">FA09DRAFT_330198</name>
</gene>